<keyword evidence="4 9" id="KW-0238">DNA-binding</keyword>
<dbReference type="eggNOG" id="ENOG502RZ2B">
    <property type="taxonomic scope" value="Eukaryota"/>
</dbReference>
<gene>
    <name evidence="12" type="ORF">POPTR_009G028700v4</name>
</gene>
<reference evidence="12 13" key="1">
    <citation type="journal article" date="2006" name="Science">
        <title>The genome of black cottonwood, Populus trichocarpa (Torr. &amp; Gray).</title>
        <authorList>
            <person name="Tuskan G.A."/>
            <person name="Difazio S."/>
            <person name="Jansson S."/>
            <person name="Bohlmann J."/>
            <person name="Grigoriev I."/>
            <person name="Hellsten U."/>
            <person name="Putnam N."/>
            <person name="Ralph S."/>
            <person name="Rombauts S."/>
            <person name="Salamov A."/>
            <person name="Schein J."/>
            <person name="Sterck L."/>
            <person name="Aerts A."/>
            <person name="Bhalerao R.R."/>
            <person name="Bhalerao R.P."/>
            <person name="Blaudez D."/>
            <person name="Boerjan W."/>
            <person name="Brun A."/>
            <person name="Brunner A."/>
            <person name="Busov V."/>
            <person name="Campbell M."/>
            <person name="Carlson J."/>
            <person name="Chalot M."/>
            <person name="Chapman J."/>
            <person name="Chen G.L."/>
            <person name="Cooper D."/>
            <person name="Coutinho P.M."/>
            <person name="Couturier J."/>
            <person name="Covert S."/>
            <person name="Cronk Q."/>
            <person name="Cunningham R."/>
            <person name="Davis J."/>
            <person name="Degroeve S."/>
            <person name="Dejardin A."/>
            <person name="Depamphilis C."/>
            <person name="Detter J."/>
            <person name="Dirks B."/>
            <person name="Dubchak I."/>
            <person name="Duplessis S."/>
            <person name="Ehlting J."/>
            <person name="Ellis B."/>
            <person name="Gendler K."/>
            <person name="Goodstein D."/>
            <person name="Gribskov M."/>
            <person name="Grimwood J."/>
            <person name="Groover A."/>
            <person name="Gunter L."/>
            <person name="Hamberger B."/>
            <person name="Heinze B."/>
            <person name="Helariutta Y."/>
            <person name="Henrissat B."/>
            <person name="Holligan D."/>
            <person name="Holt R."/>
            <person name="Huang W."/>
            <person name="Islam-Faridi N."/>
            <person name="Jones S."/>
            <person name="Jones-Rhoades M."/>
            <person name="Jorgensen R."/>
            <person name="Joshi C."/>
            <person name="Kangasjarvi J."/>
            <person name="Karlsson J."/>
            <person name="Kelleher C."/>
            <person name="Kirkpatrick R."/>
            <person name="Kirst M."/>
            <person name="Kohler A."/>
            <person name="Kalluri U."/>
            <person name="Larimer F."/>
            <person name="Leebens-Mack J."/>
            <person name="Leple J.C."/>
            <person name="Locascio P."/>
            <person name="Lou Y."/>
            <person name="Lucas S."/>
            <person name="Martin F."/>
            <person name="Montanini B."/>
            <person name="Napoli C."/>
            <person name="Nelson D.R."/>
            <person name="Nelson C."/>
            <person name="Nieminen K."/>
            <person name="Nilsson O."/>
            <person name="Pereda V."/>
            <person name="Peter G."/>
            <person name="Philippe R."/>
            <person name="Pilate G."/>
            <person name="Poliakov A."/>
            <person name="Razumovskaya J."/>
            <person name="Richardson P."/>
            <person name="Rinaldi C."/>
            <person name="Ritland K."/>
            <person name="Rouze P."/>
            <person name="Ryaboy D."/>
            <person name="Schmutz J."/>
            <person name="Schrader J."/>
            <person name="Segerman B."/>
            <person name="Shin H."/>
            <person name="Siddiqui A."/>
            <person name="Sterky F."/>
            <person name="Terry A."/>
            <person name="Tsai C.J."/>
            <person name="Uberbacher E."/>
            <person name="Unneberg P."/>
            <person name="Vahala J."/>
            <person name="Wall K."/>
            <person name="Wessler S."/>
            <person name="Yang G."/>
            <person name="Yin T."/>
            <person name="Douglas C."/>
            <person name="Marra M."/>
            <person name="Sandberg G."/>
            <person name="Van de Peer Y."/>
            <person name="Rokhsar D."/>
        </authorList>
    </citation>
    <scope>NUCLEOTIDE SEQUENCE [LARGE SCALE GENOMIC DNA]</scope>
    <source>
        <strain evidence="13">cv. Nisqually</strain>
    </source>
</reference>
<evidence type="ECO:0000256" key="10">
    <source>
        <dbReference type="RuleBase" id="RU000682"/>
    </source>
</evidence>
<evidence type="ECO:0000313" key="12">
    <source>
        <dbReference type="EMBL" id="PNT19268.2"/>
    </source>
</evidence>
<dbReference type="InterPro" id="IPR001356">
    <property type="entry name" value="HD"/>
</dbReference>
<dbReference type="AlphaFoldDB" id="B9HPI9"/>
<dbReference type="Proteomes" id="UP000006729">
    <property type="component" value="Chromosome 9"/>
</dbReference>
<dbReference type="EMBL" id="CM009298">
    <property type="protein sequence ID" value="PNT19268.2"/>
    <property type="molecule type" value="Genomic_DNA"/>
</dbReference>
<dbReference type="InterPro" id="IPR009057">
    <property type="entry name" value="Homeodomain-like_sf"/>
</dbReference>
<dbReference type="SMR" id="B9HPI9"/>
<dbReference type="FunFam" id="1.10.10.60:FF:000146">
    <property type="entry name" value="WUSCHEL-related homeobox 4"/>
    <property type="match status" value="1"/>
</dbReference>
<dbReference type="OrthoDB" id="1896656at2759"/>
<organism evidence="12 13">
    <name type="scientific">Populus trichocarpa</name>
    <name type="common">Western balsam poplar</name>
    <name type="synonym">Populus balsamifera subsp. trichocarpa</name>
    <dbReference type="NCBI Taxonomy" id="3694"/>
    <lineage>
        <taxon>Eukaryota</taxon>
        <taxon>Viridiplantae</taxon>
        <taxon>Streptophyta</taxon>
        <taxon>Embryophyta</taxon>
        <taxon>Tracheophyta</taxon>
        <taxon>Spermatophyta</taxon>
        <taxon>Magnoliopsida</taxon>
        <taxon>eudicotyledons</taxon>
        <taxon>Gunneridae</taxon>
        <taxon>Pentapetalae</taxon>
        <taxon>rosids</taxon>
        <taxon>fabids</taxon>
        <taxon>Malpighiales</taxon>
        <taxon>Salicaceae</taxon>
        <taxon>Saliceae</taxon>
        <taxon>Populus</taxon>
    </lineage>
</organism>
<dbReference type="SUPFAM" id="SSF46689">
    <property type="entry name" value="Homeodomain-like"/>
    <property type="match status" value="1"/>
</dbReference>
<comment type="similarity">
    <text evidence="8">Belongs to the WUS homeobox family.</text>
</comment>
<dbReference type="GO" id="GO:0099402">
    <property type="term" value="P:plant organ development"/>
    <property type="evidence" value="ECO:0007669"/>
    <property type="project" value="InterPro"/>
</dbReference>
<dbReference type="PANTHER" id="PTHR45940">
    <property type="entry name" value="WUSCHEL-RELATED HOMEOBOX 1-RELATED"/>
    <property type="match status" value="1"/>
</dbReference>
<keyword evidence="5 9" id="KW-0371">Homeobox</keyword>
<dbReference type="HOGENOM" id="CLU_070454_0_0_1"/>
<dbReference type="SMART" id="SM00389">
    <property type="entry name" value="HOX"/>
    <property type="match status" value="1"/>
</dbReference>
<evidence type="ECO:0000256" key="2">
    <source>
        <dbReference type="ARBA" id="ARBA00022473"/>
    </source>
</evidence>
<dbReference type="Pfam" id="PF00046">
    <property type="entry name" value="Homeodomain"/>
    <property type="match status" value="1"/>
</dbReference>
<evidence type="ECO:0000256" key="5">
    <source>
        <dbReference type="ARBA" id="ARBA00023155"/>
    </source>
</evidence>
<keyword evidence="3" id="KW-0805">Transcription regulation</keyword>
<comment type="subcellular location">
    <subcellularLocation>
        <location evidence="1 9 10">Nucleus</location>
    </subcellularLocation>
</comment>
<dbReference type="PROSITE" id="PS50071">
    <property type="entry name" value="HOMEOBOX_2"/>
    <property type="match status" value="1"/>
</dbReference>
<sequence>MGDPLHNFGKNQGQGQTAVYKRNIIASSLKACPLSAYKHIVSSRHVTGPVGQVAIFLLKVAALETVRRVSRCKCPHVWNGLQALQLLCYPPFKWIQRWAPFKGLVKGVQMFSRPLLVLSVATAISDQSNRSGENSNGTNNSHADSETCSESLSARSSFETRTSSGAFQSLASENWLIQLLTELENQGITLPERINEDELRRFYTAANGDFSCFLLSIKKTIRWRETYRILSQQELEMWSNMVFWHDHDMLNRPCLIVRLGLACTGLPSHERPRFAQAIISQVEHGVQHLVDEDSPQLTVIVDCDGISPLKIPMQIMRSCSSLLQDNFPNCLGHLLVIRLPPVVRVIAQTFIQVLKPVTRKKLRIEGNMNHRVLSKYLKTIPSCLGGNCTCEICSDIHVRQQPRSSINEIDMARPYFSDGEDLPSPRQTSQADVHVSDNWNHLLRTLVIGILMVWIVIALIAGIYDPESRPF</sequence>
<dbReference type="InParanoid" id="B9HPI9"/>
<keyword evidence="7 9" id="KW-0539">Nucleus</keyword>
<dbReference type="FunCoup" id="B9HPI9">
    <property type="interactions" value="260"/>
</dbReference>
<evidence type="ECO:0000313" key="13">
    <source>
        <dbReference type="Proteomes" id="UP000006729"/>
    </source>
</evidence>
<comment type="caution">
    <text evidence="12">The sequence shown here is derived from an EMBL/GenBank/DDBJ whole genome shotgun (WGS) entry which is preliminary data.</text>
</comment>
<dbReference type="Gene3D" id="1.10.10.60">
    <property type="entry name" value="Homeodomain-like"/>
    <property type="match status" value="1"/>
</dbReference>
<name>B9HPI9_POPTR</name>
<evidence type="ECO:0000259" key="11">
    <source>
        <dbReference type="PROSITE" id="PS50071"/>
    </source>
</evidence>
<keyword evidence="13" id="KW-1185">Reference proteome</keyword>
<evidence type="ECO:0000256" key="8">
    <source>
        <dbReference type="ARBA" id="ARBA00024040"/>
    </source>
</evidence>
<dbReference type="KEGG" id="pop:7488128"/>
<dbReference type="CDD" id="cd00086">
    <property type="entry name" value="homeodomain"/>
    <property type="match status" value="1"/>
</dbReference>
<accession>B9HPI9</accession>
<protein>
    <recommendedName>
        <fullName evidence="11">Homeobox domain-containing protein</fullName>
    </recommendedName>
</protein>
<dbReference type="GO" id="GO:0005634">
    <property type="term" value="C:nucleus"/>
    <property type="evidence" value="ECO:0007669"/>
    <property type="project" value="UniProtKB-SubCell"/>
</dbReference>
<keyword evidence="6" id="KW-0804">Transcription</keyword>
<evidence type="ECO:0000256" key="9">
    <source>
        <dbReference type="PROSITE-ProRule" id="PRU00108"/>
    </source>
</evidence>
<keyword evidence="2" id="KW-0217">Developmental protein</keyword>
<dbReference type="InterPro" id="IPR044555">
    <property type="entry name" value="WUSCHEL-like"/>
</dbReference>
<evidence type="ECO:0000256" key="1">
    <source>
        <dbReference type="ARBA" id="ARBA00004123"/>
    </source>
</evidence>
<dbReference type="STRING" id="3694.B9HPI9"/>
<proteinExistence type="inferred from homology"/>
<dbReference type="PANTHER" id="PTHR45940:SF6">
    <property type="entry name" value="WUSCHEL-RELATED HOMEOBOX 2"/>
    <property type="match status" value="1"/>
</dbReference>
<evidence type="ECO:0000256" key="4">
    <source>
        <dbReference type="ARBA" id="ARBA00023125"/>
    </source>
</evidence>
<evidence type="ECO:0000256" key="7">
    <source>
        <dbReference type="ARBA" id="ARBA00023242"/>
    </source>
</evidence>
<dbReference type="GO" id="GO:0003677">
    <property type="term" value="F:DNA binding"/>
    <property type="evidence" value="ECO:0007669"/>
    <property type="project" value="UniProtKB-UniRule"/>
</dbReference>
<evidence type="ECO:0000256" key="6">
    <source>
        <dbReference type="ARBA" id="ARBA00023163"/>
    </source>
</evidence>
<dbReference type="GO" id="GO:0003700">
    <property type="term" value="F:DNA-binding transcription factor activity"/>
    <property type="evidence" value="ECO:0007669"/>
    <property type="project" value="InterPro"/>
</dbReference>
<evidence type="ECO:0000256" key="3">
    <source>
        <dbReference type="ARBA" id="ARBA00023015"/>
    </source>
</evidence>